<dbReference type="FunFam" id="1.20.1090.10:FF:000001">
    <property type="entry name" value="Aldehyde-alcohol dehydrogenase"/>
    <property type="match status" value="1"/>
</dbReference>
<name>A0A4P7W2U0_9BACT</name>
<dbReference type="PANTHER" id="PTHR11496">
    <property type="entry name" value="ALCOHOL DEHYDROGENASE"/>
    <property type="match status" value="1"/>
</dbReference>
<gene>
    <name evidence="5" type="ORF">E7747_07555</name>
</gene>
<dbReference type="InterPro" id="IPR001670">
    <property type="entry name" value="ADH_Fe/GldA"/>
</dbReference>
<dbReference type="Gene3D" id="1.20.1090.10">
    <property type="entry name" value="Dehydroquinate synthase-like - alpha domain"/>
    <property type="match status" value="1"/>
</dbReference>
<dbReference type="InterPro" id="IPR056798">
    <property type="entry name" value="ADH_Fe_C"/>
</dbReference>
<dbReference type="InterPro" id="IPR039697">
    <property type="entry name" value="Alcohol_dehydrogenase_Fe"/>
</dbReference>
<dbReference type="Gene3D" id="3.40.50.1970">
    <property type="match status" value="1"/>
</dbReference>
<sequence length="381" mass="40992">MKPITLLQPQKIVFGSDCIQKFVEDYLKLGHKRLFVLTAPPIIPLIEPTLSQLKENGVSVEVFQNILAEPSLNDFNAILRLAREFGADSVVGIGGGSVLDVAKLVAAFTDSDQLAEDCFGTGFIKKKGLWLACLPTTAGTGSEVSPNAILLDERDKLKKGIVSEYLLADAAYVDPKLTMTVPSKVTADTGMDALTHCIEAYTNKFAHPAADIYALQGIRLIAANLLRAVKDGNDVEAREALALGSLYGGLVLGPVNTAAVHALSYPLGGEFHIPHGLSNAILLPSVMKFNRSANLKKYAEVAIACGAPEGKDDDETAQNGVDFIYELSKAVGIPQKLSELNIPQSAVDRMAKAAMEVQRLLKNNPREVTEQDAKDIYISLY</sequence>
<feature type="domain" description="Alcohol dehydrogenase iron-type/glycerol dehydrogenase GldA" evidence="3">
    <location>
        <begin position="9"/>
        <end position="175"/>
    </location>
</feature>
<dbReference type="GO" id="GO:0004022">
    <property type="term" value="F:alcohol dehydrogenase (NAD+) activity"/>
    <property type="evidence" value="ECO:0007669"/>
    <property type="project" value="TreeGrafter"/>
</dbReference>
<dbReference type="SUPFAM" id="SSF56796">
    <property type="entry name" value="Dehydroquinate synthase-like"/>
    <property type="match status" value="1"/>
</dbReference>
<keyword evidence="2" id="KW-0560">Oxidoreductase</keyword>
<dbReference type="KEGG" id="ddb:E7747_07555"/>
<dbReference type="CDD" id="cd08551">
    <property type="entry name" value="Fe-ADH"/>
    <property type="match status" value="1"/>
</dbReference>
<protein>
    <submittedName>
        <fullName evidence="5">Iron-containing alcohol dehydrogenase</fullName>
    </submittedName>
</protein>
<dbReference type="Pfam" id="PF25137">
    <property type="entry name" value="ADH_Fe_C"/>
    <property type="match status" value="1"/>
</dbReference>
<proteinExistence type="inferred from homology"/>
<evidence type="ECO:0000259" key="4">
    <source>
        <dbReference type="Pfam" id="PF25137"/>
    </source>
</evidence>
<dbReference type="PANTHER" id="PTHR11496:SF102">
    <property type="entry name" value="ALCOHOL DEHYDROGENASE 4"/>
    <property type="match status" value="1"/>
</dbReference>
<dbReference type="Proteomes" id="UP000297149">
    <property type="component" value="Chromosome"/>
</dbReference>
<dbReference type="EMBL" id="CP039396">
    <property type="protein sequence ID" value="QCD42142.1"/>
    <property type="molecule type" value="Genomic_DNA"/>
</dbReference>
<evidence type="ECO:0000313" key="6">
    <source>
        <dbReference type="Proteomes" id="UP000297149"/>
    </source>
</evidence>
<dbReference type="Pfam" id="PF00465">
    <property type="entry name" value="Fe-ADH"/>
    <property type="match status" value="1"/>
</dbReference>
<evidence type="ECO:0000256" key="1">
    <source>
        <dbReference type="ARBA" id="ARBA00007358"/>
    </source>
</evidence>
<feature type="domain" description="Fe-containing alcohol dehydrogenase-like C-terminal" evidence="4">
    <location>
        <begin position="186"/>
        <end position="379"/>
    </location>
</feature>
<evidence type="ECO:0000259" key="3">
    <source>
        <dbReference type="Pfam" id="PF00465"/>
    </source>
</evidence>
<evidence type="ECO:0000256" key="2">
    <source>
        <dbReference type="ARBA" id="ARBA00023002"/>
    </source>
</evidence>
<dbReference type="RefSeq" id="WP_136415128.1">
    <property type="nucleotide sequence ID" value="NZ_CP039396.1"/>
</dbReference>
<dbReference type="FunFam" id="3.40.50.1970:FF:000003">
    <property type="entry name" value="Alcohol dehydrogenase, iron-containing"/>
    <property type="match status" value="1"/>
</dbReference>
<organism evidence="5 6">
    <name type="scientific">Duncaniella dubosii</name>
    <dbReference type="NCBI Taxonomy" id="2518971"/>
    <lineage>
        <taxon>Bacteria</taxon>
        <taxon>Pseudomonadati</taxon>
        <taxon>Bacteroidota</taxon>
        <taxon>Bacteroidia</taxon>
        <taxon>Bacteroidales</taxon>
        <taxon>Muribaculaceae</taxon>
        <taxon>Duncaniella</taxon>
    </lineage>
</organism>
<keyword evidence="6" id="KW-1185">Reference proteome</keyword>
<dbReference type="AlphaFoldDB" id="A0A4P7W2U0"/>
<dbReference type="GO" id="GO:0046872">
    <property type="term" value="F:metal ion binding"/>
    <property type="evidence" value="ECO:0007669"/>
    <property type="project" value="InterPro"/>
</dbReference>
<reference evidence="6" key="1">
    <citation type="submission" date="2019-02" db="EMBL/GenBank/DDBJ databases">
        <title>Isolation and identification of novel species under the genus Muribaculum.</title>
        <authorList>
            <person name="Miyake S."/>
            <person name="Ding Y."/>
            <person name="Low A."/>
            <person name="Soh M."/>
            <person name="Seedorf H."/>
        </authorList>
    </citation>
    <scope>NUCLEOTIDE SEQUENCE [LARGE SCALE GENOMIC DNA]</scope>
    <source>
        <strain evidence="6">H5</strain>
    </source>
</reference>
<accession>A0A4P7W2U0</accession>
<comment type="similarity">
    <text evidence="1">Belongs to the iron-containing alcohol dehydrogenase family.</text>
</comment>
<evidence type="ECO:0000313" key="5">
    <source>
        <dbReference type="EMBL" id="QCD42142.1"/>
    </source>
</evidence>